<reference evidence="5" key="1">
    <citation type="submission" date="2019-08" db="EMBL/GenBank/DDBJ databases">
        <title>Arthrobacter sp. nov., isolated from plateau pika and Tibetan wild ass.</title>
        <authorList>
            <person name="Ge Y."/>
        </authorList>
    </citation>
    <scope>NUCLEOTIDE SEQUENCE [LARGE SCALE GENOMIC DNA]</scope>
    <source>
        <strain evidence="5">HF-1365</strain>
    </source>
</reference>
<keyword evidence="2" id="KW-0472">Membrane</keyword>
<proteinExistence type="predicted"/>
<protein>
    <submittedName>
        <fullName evidence="4">DUF4430 domain-containing protein</fullName>
    </submittedName>
</protein>
<dbReference type="Pfam" id="PF14478">
    <property type="entry name" value="DUF4430"/>
    <property type="match status" value="1"/>
</dbReference>
<keyword evidence="5" id="KW-1185">Reference proteome</keyword>
<dbReference type="SUPFAM" id="SSF50998">
    <property type="entry name" value="Quinoprotein alcohol dehydrogenase-like"/>
    <property type="match status" value="1"/>
</dbReference>
<name>A0A7K0G7E4_9ACTN</name>
<keyword evidence="2" id="KW-1133">Transmembrane helix</keyword>
<feature type="region of interest" description="Disordered" evidence="1">
    <location>
        <begin position="17"/>
        <end position="46"/>
    </location>
</feature>
<keyword evidence="2" id="KW-0812">Transmembrane</keyword>
<feature type="region of interest" description="Disordered" evidence="1">
    <location>
        <begin position="867"/>
        <end position="952"/>
    </location>
</feature>
<evidence type="ECO:0000256" key="2">
    <source>
        <dbReference type="SAM" id="Phobius"/>
    </source>
</evidence>
<dbReference type="Gene3D" id="2.130.10.10">
    <property type="entry name" value="YVTN repeat-like/Quinoprotein amine dehydrogenase"/>
    <property type="match status" value="1"/>
</dbReference>
<evidence type="ECO:0000259" key="3">
    <source>
        <dbReference type="Pfam" id="PF14478"/>
    </source>
</evidence>
<dbReference type="Proteomes" id="UP000470010">
    <property type="component" value="Unassembled WGS sequence"/>
</dbReference>
<feature type="region of interest" description="Disordered" evidence="1">
    <location>
        <begin position="116"/>
        <end position="217"/>
    </location>
</feature>
<sequence>MDGAFCAGTQVPRGIGVQVPGYTSNRNSRSANRRARTSRIASPSHGPIRPGSWIERFLKMSNTIPERLRSGGAPAMRGIARRAAAVALAVLLVWGQVPAVAWAEAASAESSSAANAQLQGSHASSGDASSGDSSDAANAEQTDDAAGAEQASDAQADEGQQDASESADNITGAADANADAADGNTTSADGTASGQTEGSDQPADSAENGATAALDDEDQQVAVSVSIYGMSASGDAEEWLAPYEVTLDEGHTAEDALVQALEDNSIAYEATPSEYGLCFQGITSPFDASNTLSYDGSNYWQFLVDGVSASTGASSVVATEGASYALVFGSTGELPSMVRATFEVYGIDASSNPEVWTTDSLSVEEGTTAAELTERMLDAAGIAYDAEESTYGWCLNSMTSSDGSVLARDEATGAYWQLWVNGAASDAGASSVTVEDGMSIAWYYAAYGAEYPENGVVADPDAEQPDWEGTYGFGQGSTTAETPAGDAEESWVSKIKDVTDWQTNVSDPLVAHGRVYICAGSQLIMMDAATGEELGRATLVEKVDSIARMVMVDGLIIVPVHNGRLQALTADTLTTVWYTDALPAHEQGGDQQALGSLTVEGGYLYFATASASWSSSYNGYLLCVDIKTGDVVWQRESTQSGFYWAGAAVSGSWAVIADDAGTVTVFNRETGETASTLALDAGSRSQMVSGTDAGTFIVVTKDGCLHKIAVDSRTGVAVELGSVKFGSSSTSTPVVAGGKVYVGGASLESYANSWGSTSYYGTIAVIDEASLAIEYRIISTEDGYLPAAVQASPLVSQQEGSTYVYFTCNTTPGGVYRYRMGDKQAELIYKPGEGQQNYCMASVVCGSEGTLYYINDSGHLFAIKGASSSSGDGGDTPENKPNGSDKVPGNTGTVSGSGDDGAAGRRPAGAVSPALQPLAASNGDAATSDDEALEGAATDGSDAEEEASASARATSALASDAAAERGLPSWVPVAGIVVGVCGLAAIGIYLAIVRKRS</sequence>
<dbReference type="EMBL" id="VTFZ01000001">
    <property type="protein sequence ID" value="MRX79294.1"/>
    <property type="molecule type" value="Genomic_DNA"/>
</dbReference>
<dbReference type="AlphaFoldDB" id="A0A7K0G7E4"/>
<feature type="compositionally biased region" description="Low complexity" evidence="1">
    <location>
        <begin position="144"/>
        <end position="154"/>
    </location>
</feature>
<dbReference type="InterPro" id="IPR015943">
    <property type="entry name" value="WD40/YVTN_repeat-like_dom_sf"/>
</dbReference>
<accession>A0A7K0G7E4</accession>
<dbReference type="Gene3D" id="2.40.10.480">
    <property type="match status" value="1"/>
</dbReference>
<dbReference type="InterPro" id="IPR018391">
    <property type="entry name" value="PQQ_b-propeller_rpt"/>
</dbReference>
<organism evidence="4 5">
    <name type="scientific">Enorma shizhengliae</name>
    <dbReference type="NCBI Taxonomy" id="2606615"/>
    <lineage>
        <taxon>Bacteria</taxon>
        <taxon>Bacillati</taxon>
        <taxon>Actinomycetota</taxon>
        <taxon>Coriobacteriia</taxon>
        <taxon>Coriobacteriales</taxon>
        <taxon>Coriobacteriaceae</taxon>
        <taxon>Enorma</taxon>
    </lineage>
</organism>
<feature type="compositionally biased region" description="Low complexity" evidence="1">
    <location>
        <begin position="904"/>
        <end position="914"/>
    </location>
</feature>
<evidence type="ECO:0000313" key="5">
    <source>
        <dbReference type="Proteomes" id="UP000470010"/>
    </source>
</evidence>
<feature type="transmembrane region" description="Helical" evidence="2">
    <location>
        <begin position="970"/>
        <end position="992"/>
    </location>
</feature>
<evidence type="ECO:0000313" key="4">
    <source>
        <dbReference type="EMBL" id="MRX79294.1"/>
    </source>
</evidence>
<gene>
    <name evidence="4" type="ORF">GJE22_01510</name>
</gene>
<feature type="compositionally biased region" description="Low complexity" evidence="1">
    <location>
        <begin position="116"/>
        <end position="137"/>
    </location>
</feature>
<dbReference type="Gene3D" id="2.170.130.30">
    <property type="match status" value="2"/>
</dbReference>
<feature type="compositionally biased region" description="Low complexity" evidence="1">
    <location>
        <begin position="161"/>
        <end position="192"/>
    </location>
</feature>
<dbReference type="SMART" id="SM00564">
    <property type="entry name" value="PQQ"/>
    <property type="match status" value="4"/>
</dbReference>
<evidence type="ECO:0000256" key="1">
    <source>
        <dbReference type="SAM" id="MobiDB-lite"/>
    </source>
</evidence>
<dbReference type="InterPro" id="IPR011047">
    <property type="entry name" value="Quinoprotein_ADH-like_sf"/>
</dbReference>
<dbReference type="Gene3D" id="2.40.128.630">
    <property type="match status" value="1"/>
</dbReference>
<comment type="caution">
    <text evidence="4">The sequence shown here is derived from an EMBL/GenBank/DDBJ whole genome shotgun (WGS) entry which is preliminary data.</text>
</comment>
<dbReference type="InterPro" id="IPR027954">
    <property type="entry name" value="Transcobalamin-like_C"/>
</dbReference>
<feature type="domain" description="Transcobalamin-like C-terminal" evidence="3">
    <location>
        <begin position="379"/>
        <end position="445"/>
    </location>
</feature>